<keyword evidence="4" id="KW-1185">Reference proteome</keyword>
<name>A0A835H694_9MAGN</name>
<reference evidence="3 4" key="1">
    <citation type="submission" date="2020-10" db="EMBL/GenBank/DDBJ databases">
        <title>The Coptis chinensis genome and diversification of protoberbering-type alkaloids.</title>
        <authorList>
            <person name="Wang B."/>
            <person name="Shu S."/>
            <person name="Song C."/>
            <person name="Liu Y."/>
        </authorList>
    </citation>
    <scope>NUCLEOTIDE SEQUENCE [LARGE SCALE GENOMIC DNA]</scope>
    <source>
        <strain evidence="3">HL-2020</strain>
        <tissue evidence="3">Leaf</tissue>
    </source>
</reference>
<evidence type="ECO:0000256" key="1">
    <source>
        <dbReference type="SAM" id="MobiDB-lite"/>
    </source>
</evidence>
<dbReference type="EMBL" id="JADFTS010000008">
    <property type="protein sequence ID" value="KAF9591358.1"/>
    <property type="molecule type" value="Genomic_DNA"/>
</dbReference>
<evidence type="ECO:0000313" key="3">
    <source>
        <dbReference type="EMBL" id="KAF9591358.1"/>
    </source>
</evidence>
<proteinExistence type="predicted"/>
<feature type="domain" description="DUF3741" evidence="2">
    <location>
        <begin position="73"/>
        <end position="90"/>
    </location>
</feature>
<dbReference type="InterPro" id="IPR032795">
    <property type="entry name" value="DUF3741-assoc"/>
</dbReference>
<gene>
    <name evidence="3" type="ORF">IFM89_003981</name>
</gene>
<dbReference type="Pfam" id="PF14383">
    <property type="entry name" value="VARLMGL"/>
    <property type="match status" value="1"/>
</dbReference>
<evidence type="ECO:0000259" key="2">
    <source>
        <dbReference type="Pfam" id="PF14383"/>
    </source>
</evidence>
<sequence>MSNSSQCTPYYIDEDTYATRDATIGCLSTIRNQLFCTCKLPTHPPEVHKQANQVESDHQKELDTDKIMKASVPPGIVARLMGLESMPEQNWIPKAKTVDPVRRSRSVNSIDYWSEFDPVQGRHRRVRTSLSFGEIPFVQIDNNEMLPVRTDNVYEKESTTKGSTPEISTGEVKQRKAGRVTNKKNSQQGVQEMKSKGAVKKDSNEKNCRRKWIADRPSQNAATRRAPKNACPMLPSEKKSTTTIGKNLPVNTSKANFTSKLARHRGVHKREISTNKGKRRHSPKKVEPECRLKILAVETKKQLTGSLSEKISRKKCSSSRRKFTVDYPNPNLASNISNSVNHKAISDQYAESTKLACYLKLWSDVFQLAKEDVGSTCLKPVEMWKSVYIEEIAMELGLRILDRLVHEVVAELSGFGSENLGLLLMLESP</sequence>
<evidence type="ECO:0000313" key="4">
    <source>
        <dbReference type="Proteomes" id="UP000631114"/>
    </source>
</evidence>
<accession>A0A835H694</accession>
<feature type="region of interest" description="Disordered" evidence="1">
    <location>
        <begin position="155"/>
        <end position="286"/>
    </location>
</feature>
<dbReference type="PANTHER" id="PTHR35499">
    <property type="entry name" value="OS05G0128300 PROTEIN"/>
    <property type="match status" value="1"/>
</dbReference>
<dbReference type="AlphaFoldDB" id="A0A835H694"/>
<feature type="compositionally biased region" description="Basic and acidic residues" evidence="1">
    <location>
        <begin position="193"/>
        <end position="207"/>
    </location>
</feature>
<comment type="caution">
    <text evidence="3">The sequence shown here is derived from an EMBL/GenBank/DDBJ whole genome shotgun (WGS) entry which is preliminary data.</text>
</comment>
<protein>
    <recommendedName>
        <fullName evidence="2">DUF3741 domain-containing protein</fullName>
    </recommendedName>
</protein>
<dbReference type="Proteomes" id="UP000631114">
    <property type="component" value="Unassembled WGS sequence"/>
</dbReference>
<dbReference type="OrthoDB" id="1924799at2759"/>
<organism evidence="3 4">
    <name type="scientific">Coptis chinensis</name>
    <dbReference type="NCBI Taxonomy" id="261450"/>
    <lineage>
        <taxon>Eukaryota</taxon>
        <taxon>Viridiplantae</taxon>
        <taxon>Streptophyta</taxon>
        <taxon>Embryophyta</taxon>
        <taxon>Tracheophyta</taxon>
        <taxon>Spermatophyta</taxon>
        <taxon>Magnoliopsida</taxon>
        <taxon>Ranunculales</taxon>
        <taxon>Ranunculaceae</taxon>
        <taxon>Coptidoideae</taxon>
        <taxon>Coptis</taxon>
    </lineage>
</organism>
<dbReference type="PANTHER" id="PTHR35499:SF1">
    <property type="entry name" value="DUF3741 DOMAIN-CONTAINING PROTEIN"/>
    <property type="match status" value="1"/>
</dbReference>
<feature type="compositionally biased region" description="Polar residues" evidence="1">
    <location>
        <begin position="241"/>
        <end position="259"/>
    </location>
</feature>